<dbReference type="InterPro" id="IPR035069">
    <property type="entry name" value="TTHA1013/TTHA0281-like"/>
</dbReference>
<evidence type="ECO:0000313" key="2">
    <source>
        <dbReference type="Proteomes" id="UP000230882"/>
    </source>
</evidence>
<comment type="caution">
    <text evidence="1">The sequence shown here is derived from an EMBL/GenBank/DDBJ whole genome shotgun (WGS) entry which is preliminary data.</text>
</comment>
<dbReference type="Proteomes" id="UP000230882">
    <property type="component" value="Unassembled WGS sequence"/>
</dbReference>
<proteinExistence type="predicted"/>
<sequence>MEINFTAQIWKERKMYVSYCPELDVSSCGRTPKEAQKNLLEAVEGFLEEANKISEDI</sequence>
<protein>
    <submittedName>
        <fullName evidence="1">HicB family protein</fullName>
    </submittedName>
</protein>
<reference evidence="2" key="1">
    <citation type="submission" date="2017-09" db="EMBL/GenBank/DDBJ databases">
        <title>Depth-based differentiation of microbial function through sediment-hosted aquifers and enrichment of novel symbionts in the deep terrestrial subsurface.</title>
        <authorList>
            <person name="Probst A.J."/>
            <person name="Ladd B."/>
            <person name="Jarett J.K."/>
            <person name="Geller-Mcgrath D.E."/>
            <person name="Sieber C.M.K."/>
            <person name="Emerson J.B."/>
            <person name="Anantharaman K."/>
            <person name="Thomas B.C."/>
            <person name="Malmstrom R."/>
            <person name="Stieglmeier M."/>
            <person name="Klingl A."/>
            <person name="Woyke T."/>
            <person name="Ryan C.M."/>
            <person name="Banfield J.F."/>
        </authorList>
    </citation>
    <scope>NUCLEOTIDE SEQUENCE [LARGE SCALE GENOMIC DNA]</scope>
</reference>
<dbReference type="AlphaFoldDB" id="A0A2H0UWD5"/>
<organism evidence="1 2">
    <name type="scientific">bacterium (Candidatus Gribaldobacteria) CG10_big_fil_rev_8_21_14_0_10_37_46</name>
    <dbReference type="NCBI Taxonomy" id="2014276"/>
    <lineage>
        <taxon>Bacteria</taxon>
        <taxon>Candidatus Gribaldobacteria</taxon>
    </lineage>
</organism>
<name>A0A2H0UWD5_9BACT</name>
<dbReference type="Gene3D" id="3.30.160.250">
    <property type="match status" value="1"/>
</dbReference>
<evidence type="ECO:0000313" key="1">
    <source>
        <dbReference type="EMBL" id="PIR91138.1"/>
    </source>
</evidence>
<dbReference type="EMBL" id="PFAU01000027">
    <property type="protein sequence ID" value="PIR91138.1"/>
    <property type="molecule type" value="Genomic_DNA"/>
</dbReference>
<accession>A0A2H0UWD5</accession>
<gene>
    <name evidence="1" type="ORF">COU02_01070</name>
</gene>
<dbReference type="SUPFAM" id="SSF143100">
    <property type="entry name" value="TTHA1013/TTHA0281-like"/>
    <property type="match status" value="1"/>
</dbReference>